<dbReference type="PANTHER" id="PTHR35046:SF9">
    <property type="entry name" value="RNA-DIRECTED DNA POLYMERASE"/>
    <property type="match status" value="1"/>
</dbReference>
<dbReference type="Proteomes" id="UP001457282">
    <property type="component" value="Unassembled WGS sequence"/>
</dbReference>
<evidence type="ECO:0000256" key="2">
    <source>
        <dbReference type="SAM" id="MobiDB-lite"/>
    </source>
</evidence>
<evidence type="ECO:0000313" key="5">
    <source>
        <dbReference type="Proteomes" id="UP001457282"/>
    </source>
</evidence>
<dbReference type="Pfam" id="PF03732">
    <property type="entry name" value="Retrotrans_gag"/>
    <property type="match status" value="1"/>
</dbReference>
<protein>
    <recommendedName>
        <fullName evidence="3">CCHC-type domain-containing protein</fullName>
    </recommendedName>
</protein>
<dbReference type="SUPFAM" id="SSF57756">
    <property type="entry name" value="Retrovirus zinc finger-like domains"/>
    <property type="match status" value="1"/>
</dbReference>
<accession>A0AAW1YPY3</accession>
<feature type="domain" description="CCHC-type" evidence="3">
    <location>
        <begin position="162"/>
        <end position="178"/>
    </location>
</feature>
<dbReference type="AlphaFoldDB" id="A0AAW1YPY3"/>
<evidence type="ECO:0000259" key="3">
    <source>
        <dbReference type="PROSITE" id="PS50158"/>
    </source>
</evidence>
<gene>
    <name evidence="4" type="ORF">M0R45_006031</name>
</gene>
<keyword evidence="1" id="KW-0862">Zinc</keyword>
<name>A0AAW1YPY3_RUBAR</name>
<dbReference type="EMBL" id="JBEDUW010000001">
    <property type="protein sequence ID" value="KAK9950546.1"/>
    <property type="molecule type" value="Genomic_DNA"/>
</dbReference>
<dbReference type="SMART" id="SM00343">
    <property type="entry name" value="ZnF_C2HC"/>
    <property type="match status" value="1"/>
</dbReference>
<sequence>MKQLLRSRFLPPDYDQVLFQQYQNCRQGNRLVRDYAAEFYRLSARNDLSETEAQQVARFIGGLKPIIHDRVVLQPVYFLNDAVQLATKVEAQLERSNTRHPFSGKGILPTPDQIPPGRVAPRIDNLPTMASQDCESSKAKTSRFSNAKGAAVNPYAPPPPIKCYRCSQPGHRSNQCPSRQVNLATHGEENTVLQDENDVEDETEVTYEDEGISLVLCRPPVLLRPCPDARAQPAHHRLRSTQLHPQAAPSPYPSSNPGRASLCSRRRRSIFPATQADADDSIALSLVPSPSKPPSPCTSLAAR</sequence>
<dbReference type="InterPro" id="IPR036875">
    <property type="entry name" value="Znf_CCHC_sf"/>
</dbReference>
<dbReference type="Gene3D" id="4.10.60.10">
    <property type="entry name" value="Zinc finger, CCHC-type"/>
    <property type="match status" value="1"/>
</dbReference>
<reference evidence="4 5" key="1">
    <citation type="journal article" date="2023" name="G3 (Bethesda)">
        <title>A chromosome-length genome assembly and annotation of blackberry (Rubus argutus, cv. 'Hillquist').</title>
        <authorList>
            <person name="Bruna T."/>
            <person name="Aryal R."/>
            <person name="Dudchenko O."/>
            <person name="Sargent D.J."/>
            <person name="Mead D."/>
            <person name="Buti M."/>
            <person name="Cavallini A."/>
            <person name="Hytonen T."/>
            <person name="Andres J."/>
            <person name="Pham M."/>
            <person name="Weisz D."/>
            <person name="Mascagni F."/>
            <person name="Usai G."/>
            <person name="Natali L."/>
            <person name="Bassil N."/>
            <person name="Fernandez G.E."/>
            <person name="Lomsadze A."/>
            <person name="Armour M."/>
            <person name="Olukolu B."/>
            <person name="Poorten T."/>
            <person name="Britton C."/>
            <person name="Davik J."/>
            <person name="Ashrafi H."/>
            <person name="Aiden E.L."/>
            <person name="Borodovsky M."/>
            <person name="Worthington M."/>
        </authorList>
    </citation>
    <scope>NUCLEOTIDE SEQUENCE [LARGE SCALE GENOMIC DNA]</scope>
    <source>
        <strain evidence="4">PI 553951</strain>
    </source>
</reference>
<dbReference type="PANTHER" id="PTHR35046">
    <property type="entry name" value="ZINC KNUCKLE (CCHC-TYPE) FAMILY PROTEIN"/>
    <property type="match status" value="1"/>
</dbReference>
<organism evidence="4 5">
    <name type="scientific">Rubus argutus</name>
    <name type="common">Southern blackberry</name>
    <dbReference type="NCBI Taxonomy" id="59490"/>
    <lineage>
        <taxon>Eukaryota</taxon>
        <taxon>Viridiplantae</taxon>
        <taxon>Streptophyta</taxon>
        <taxon>Embryophyta</taxon>
        <taxon>Tracheophyta</taxon>
        <taxon>Spermatophyta</taxon>
        <taxon>Magnoliopsida</taxon>
        <taxon>eudicotyledons</taxon>
        <taxon>Gunneridae</taxon>
        <taxon>Pentapetalae</taxon>
        <taxon>rosids</taxon>
        <taxon>fabids</taxon>
        <taxon>Rosales</taxon>
        <taxon>Rosaceae</taxon>
        <taxon>Rosoideae</taxon>
        <taxon>Rosoideae incertae sedis</taxon>
        <taxon>Rubus</taxon>
    </lineage>
</organism>
<dbReference type="InterPro" id="IPR005162">
    <property type="entry name" value="Retrotrans_gag_dom"/>
</dbReference>
<dbReference type="InterPro" id="IPR001878">
    <property type="entry name" value="Znf_CCHC"/>
</dbReference>
<keyword evidence="1" id="KW-0863">Zinc-finger</keyword>
<keyword evidence="1" id="KW-0479">Metal-binding</keyword>
<dbReference type="GO" id="GO:0003676">
    <property type="term" value="F:nucleic acid binding"/>
    <property type="evidence" value="ECO:0007669"/>
    <property type="project" value="InterPro"/>
</dbReference>
<evidence type="ECO:0000313" key="4">
    <source>
        <dbReference type="EMBL" id="KAK9950546.1"/>
    </source>
</evidence>
<dbReference type="PROSITE" id="PS50158">
    <property type="entry name" value="ZF_CCHC"/>
    <property type="match status" value="1"/>
</dbReference>
<proteinExistence type="predicted"/>
<dbReference type="Pfam" id="PF00098">
    <property type="entry name" value="zf-CCHC"/>
    <property type="match status" value="1"/>
</dbReference>
<dbReference type="GO" id="GO:0008270">
    <property type="term" value="F:zinc ion binding"/>
    <property type="evidence" value="ECO:0007669"/>
    <property type="project" value="UniProtKB-KW"/>
</dbReference>
<evidence type="ECO:0000256" key="1">
    <source>
        <dbReference type="PROSITE-ProRule" id="PRU00047"/>
    </source>
</evidence>
<keyword evidence="5" id="KW-1185">Reference proteome</keyword>
<comment type="caution">
    <text evidence="4">The sequence shown here is derived from an EMBL/GenBank/DDBJ whole genome shotgun (WGS) entry which is preliminary data.</text>
</comment>
<feature type="region of interest" description="Disordered" evidence="2">
    <location>
        <begin position="232"/>
        <end position="303"/>
    </location>
</feature>